<evidence type="ECO:0000256" key="2">
    <source>
        <dbReference type="ARBA" id="ARBA00006843"/>
    </source>
</evidence>
<feature type="transmembrane region" description="Helical" evidence="6">
    <location>
        <begin position="58"/>
        <end position="83"/>
    </location>
</feature>
<evidence type="ECO:0000256" key="3">
    <source>
        <dbReference type="ARBA" id="ARBA00022692"/>
    </source>
</evidence>
<dbReference type="Pfam" id="PF04505">
    <property type="entry name" value="CD225"/>
    <property type="match status" value="1"/>
</dbReference>
<dbReference type="PANTHER" id="PTHR14948:SF44">
    <property type="entry name" value="PROLINE-RICH TRANSMEMBRANE PROTEIN 1-LIKE"/>
    <property type="match status" value="1"/>
</dbReference>
<keyword evidence="4 6" id="KW-1133">Transmembrane helix</keyword>
<evidence type="ECO:0000256" key="1">
    <source>
        <dbReference type="ARBA" id="ARBA00004370"/>
    </source>
</evidence>
<dbReference type="PANTHER" id="PTHR14948">
    <property type="entry name" value="NG5"/>
    <property type="match status" value="1"/>
</dbReference>
<proteinExistence type="inferred from homology"/>
<dbReference type="AlphaFoldDB" id="C3ZQD8"/>
<dbReference type="GO" id="GO:0016020">
    <property type="term" value="C:membrane"/>
    <property type="evidence" value="ECO:0007669"/>
    <property type="project" value="UniProtKB-SubCell"/>
</dbReference>
<comment type="subcellular location">
    <subcellularLocation>
        <location evidence="1">Membrane</location>
    </subcellularLocation>
</comment>
<accession>C3ZQD8</accession>
<dbReference type="EMBL" id="GG666661">
    <property type="protein sequence ID" value="EEN45194.1"/>
    <property type="molecule type" value="Genomic_DNA"/>
</dbReference>
<name>C3ZQD8_BRAFL</name>
<keyword evidence="5 6" id="KW-0472">Membrane</keyword>
<feature type="transmembrane region" description="Helical" evidence="6">
    <location>
        <begin position="104"/>
        <end position="132"/>
    </location>
</feature>
<sequence>MGTGYDGQPGYGQPGYGQPGYGQPVYGQPGYGQQSTVVVGAAPQTMVIMQESKPDNHVGMAIFTCLCCFWPLGLASLIFACMVDSRWESGDKEGAKSASRTASTLWKIALGLGLAGIIIVVIIIPVYFFIILPAQVINAIG</sequence>
<dbReference type="InterPro" id="IPR007593">
    <property type="entry name" value="CD225/Dispanin_fam"/>
</dbReference>
<organism>
    <name type="scientific">Branchiostoma floridae</name>
    <name type="common">Florida lancelet</name>
    <name type="synonym">Amphioxus</name>
    <dbReference type="NCBI Taxonomy" id="7739"/>
    <lineage>
        <taxon>Eukaryota</taxon>
        <taxon>Metazoa</taxon>
        <taxon>Chordata</taxon>
        <taxon>Cephalochordata</taxon>
        <taxon>Leptocardii</taxon>
        <taxon>Amphioxiformes</taxon>
        <taxon>Branchiostomatidae</taxon>
        <taxon>Branchiostoma</taxon>
    </lineage>
</organism>
<evidence type="ECO:0000256" key="5">
    <source>
        <dbReference type="ARBA" id="ARBA00023136"/>
    </source>
</evidence>
<dbReference type="STRING" id="7739.C3ZQD8"/>
<gene>
    <name evidence="7" type="ORF">BRAFLDRAFT_74659</name>
</gene>
<dbReference type="TCDB" id="8.A.58.2.4">
    <property type="family name" value="the dispanin (dispanin) family"/>
</dbReference>
<evidence type="ECO:0000256" key="6">
    <source>
        <dbReference type="SAM" id="Phobius"/>
    </source>
</evidence>
<dbReference type="InterPro" id="IPR051423">
    <property type="entry name" value="CD225/Dispanin"/>
</dbReference>
<comment type="similarity">
    <text evidence="2">Belongs to the CD225/Dispanin family.</text>
</comment>
<evidence type="ECO:0000256" key="4">
    <source>
        <dbReference type="ARBA" id="ARBA00022989"/>
    </source>
</evidence>
<keyword evidence="3 6" id="KW-0812">Transmembrane</keyword>
<dbReference type="InParanoid" id="C3ZQD8"/>
<dbReference type="eggNOG" id="ENOG502TEEK">
    <property type="taxonomic scope" value="Eukaryota"/>
</dbReference>
<evidence type="ECO:0000313" key="7">
    <source>
        <dbReference type="EMBL" id="EEN45194.1"/>
    </source>
</evidence>
<protein>
    <submittedName>
        <fullName evidence="7">Uncharacterized protein</fullName>
    </submittedName>
</protein>
<reference evidence="7" key="1">
    <citation type="journal article" date="2008" name="Nature">
        <title>The amphioxus genome and the evolution of the chordate karyotype.</title>
        <authorList>
            <consortium name="US DOE Joint Genome Institute (JGI-PGF)"/>
            <person name="Putnam N.H."/>
            <person name="Butts T."/>
            <person name="Ferrier D.E.K."/>
            <person name="Furlong R.F."/>
            <person name="Hellsten U."/>
            <person name="Kawashima T."/>
            <person name="Robinson-Rechavi M."/>
            <person name="Shoguchi E."/>
            <person name="Terry A."/>
            <person name="Yu J.-K."/>
            <person name="Benito-Gutierrez E.L."/>
            <person name="Dubchak I."/>
            <person name="Garcia-Fernandez J."/>
            <person name="Gibson-Brown J.J."/>
            <person name="Grigoriev I.V."/>
            <person name="Horton A.C."/>
            <person name="de Jong P.J."/>
            <person name="Jurka J."/>
            <person name="Kapitonov V.V."/>
            <person name="Kohara Y."/>
            <person name="Kuroki Y."/>
            <person name="Lindquist E."/>
            <person name="Lucas S."/>
            <person name="Osoegawa K."/>
            <person name="Pennacchio L.A."/>
            <person name="Salamov A.A."/>
            <person name="Satou Y."/>
            <person name="Sauka-Spengler T."/>
            <person name="Schmutz J."/>
            <person name="Shin-I T."/>
            <person name="Toyoda A."/>
            <person name="Bronner-Fraser M."/>
            <person name="Fujiyama A."/>
            <person name="Holland L.Z."/>
            <person name="Holland P.W.H."/>
            <person name="Satoh N."/>
            <person name="Rokhsar D.S."/>
        </authorList>
    </citation>
    <scope>NUCLEOTIDE SEQUENCE [LARGE SCALE GENOMIC DNA]</scope>
    <source>
        <strain evidence="7">S238N-H82</strain>
        <tissue evidence="7">Testes</tissue>
    </source>
</reference>